<evidence type="ECO:0000313" key="3">
    <source>
        <dbReference type="Proteomes" id="UP001066276"/>
    </source>
</evidence>
<evidence type="ECO:0000256" key="1">
    <source>
        <dbReference type="SAM" id="MobiDB-lite"/>
    </source>
</evidence>
<organism evidence="2 3">
    <name type="scientific">Pleurodeles waltl</name>
    <name type="common">Iberian ribbed newt</name>
    <dbReference type="NCBI Taxonomy" id="8319"/>
    <lineage>
        <taxon>Eukaryota</taxon>
        <taxon>Metazoa</taxon>
        <taxon>Chordata</taxon>
        <taxon>Craniata</taxon>
        <taxon>Vertebrata</taxon>
        <taxon>Euteleostomi</taxon>
        <taxon>Amphibia</taxon>
        <taxon>Batrachia</taxon>
        <taxon>Caudata</taxon>
        <taxon>Salamandroidea</taxon>
        <taxon>Salamandridae</taxon>
        <taxon>Pleurodelinae</taxon>
        <taxon>Pleurodeles</taxon>
    </lineage>
</organism>
<proteinExistence type="predicted"/>
<dbReference type="AlphaFoldDB" id="A0AAV7LKT9"/>
<reference evidence="2" key="1">
    <citation type="journal article" date="2022" name="bioRxiv">
        <title>Sequencing and chromosome-scale assembly of the giantPleurodeles waltlgenome.</title>
        <authorList>
            <person name="Brown T."/>
            <person name="Elewa A."/>
            <person name="Iarovenko S."/>
            <person name="Subramanian E."/>
            <person name="Araus A.J."/>
            <person name="Petzold A."/>
            <person name="Susuki M."/>
            <person name="Suzuki K.-i.T."/>
            <person name="Hayashi T."/>
            <person name="Toyoda A."/>
            <person name="Oliveira C."/>
            <person name="Osipova E."/>
            <person name="Leigh N.D."/>
            <person name="Simon A."/>
            <person name="Yun M.H."/>
        </authorList>
    </citation>
    <scope>NUCLEOTIDE SEQUENCE</scope>
    <source>
        <strain evidence="2">20211129_DDA</strain>
        <tissue evidence="2">Liver</tissue>
    </source>
</reference>
<feature type="region of interest" description="Disordered" evidence="1">
    <location>
        <begin position="111"/>
        <end position="148"/>
    </location>
</feature>
<gene>
    <name evidence="2" type="ORF">NDU88_005254</name>
</gene>
<accession>A0AAV7LKT9</accession>
<comment type="caution">
    <text evidence="2">The sequence shown here is derived from an EMBL/GenBank/DDBJ whole genome shotgun (WGS) entry which is preliminary data.</text>
</comment>
<sequence>MTTSSPRGGPRSRRAPASPSEPPSLVQNPTSPGDGASGLLERACLLRPGSQPPDRPHNHVKQLGGPGSGSYPARKTNPPLACCCGPTGPFAEGEEALPLFSAVMGGTPARGLCHPRRQSPAAPRSPRAWWGGTPAAERRAGRGGARPGRCKCKIWAYRPREVGRSRFRAPTSCLVSRAVSQLSRLTKWRPQLPASSCSTAASPHGRPIAFNGVSEGRAVPEADPTSGI</sequence>
<protein>
    <submittedName>
        <fullName evidence="2">Uncharacterized protein</fullName>
    </submittedName>
</protein>
<feature type="compositionally biased region" description="Low complexity" evidence="1">
    <location>
        <begin position="118"/>
        <end position="135"/>
    </location>
</feature>
<dbReference type="EMBL" id="JANPWB010000015">
    <property type="protein sequence ID" value="KAJ1092142.1"/>
    <property type="molecule type" value="Genomic_DNA"/>
</dbReference>
<feature type="region of interest" description="Disordered" evidence="1">
    <location>
        <begin position="1"/>
        <end position="72"/>
    </location>
</feature>
<dbReference type="Proteomes" id="UP001066276">
    <property type="component" value="Chromosome 11"/>
</dbReference>
<evidence type="ECO:0000313" key="2">
    <source>
        <dbReference type="EMBL" id="KAJ1092142.1"/>
    </source>
</evidence>
<keyword evidence="3" id="KW-1185">Reference proteome</keyword>
<name>A0AAV7LKT9_PLEWA</name>